<dbReference type="PANTHER" id="PTHR43333:SF1">
    <property type="entry name" value="D-ISOMER SPECIFIC 2-HYDROXYACID DEHYDROGENASE NAD-BINDING DOMAIN-CONTAINING PROTEIN"/>
    <property type="match status" value="1"/>
</dbReference>
<name>B1ZUI3_OPITP</name>
<dbReference type="Proteomes" id="UP000007013">
    <property type="component" value="Chromosome"/>
</dbReference>
<dbReference type="KEGG" id="ote:Oter_0737"/>
<sequence length="323" mass="35652">MSLTIWCNTKFAEPAAQRLREAVQPHRLIVSANANASVLVAGRPDPTIGEADIAFGQPAVDDCLRHDRLRWIELSTAGYTRYDTDEFKEALRARGTVLTNSSGVFADSCAQHVLAMMLSLGRQLPQSLRDQLADHSWHYTERRYDSRLLTGQTVLLLGFGAIGRRLAELLAPFRVTVLALRRQTRSERNVRVIPAEAISSALAEADHVVNILPENDATRGFVNARRLACCKRGARFYNVGRGTTVDQNALLEALQSGRLGAAYLDVTDPEPLPPEHPLWTAPNCFITPHTAGGRHDQDEALVEHFLKNLAAFQSGAPMTDRIV</sequence>
<evidence type="ECO:0000313" key="4">
    <source>
        <dbReference type="EMBL" id="ACB74026.1"/>
    </source>
</evidence>
<dbReference type="PANTHER" id="PTHR43333">
    <property type="entry name" value="2-HACID_DH_C DOMAIN-CONTAINING PROTEIN"/>
    <property type="match status" value="1"/>
</dbReference>
<dbReference type="AlphaFoldDB" id="B1ZUI3"/>
<dbReference type="EMBL" id="CP001032">
    <property type="protein sequence ID" value="ACB74026.1"/>
    <property type="molecule type" value="Genomic_DNA"/>
</dbReference>
<dbReference type="GO" id="GO:0016491">
    <property type="term" value="F:oxidoreductase activity"/>
    <property type="evidence" value="ECO:0007669"/>
    <property type="project" value="UniProtKB-KW"/>
</dbReference>
<proteinExistence type="predicted"/>
<dbReference type="InterPro" id="IPR006140">
    <property type="entry name" value="D-isomer_DH_NAD-bd"/>
</dbReference>
<protein>
    <submittedName>
        <fullName evidence="4">D-isomer specific 2-hydroxyacid dehydrogenase NAD-binding</fullName>
    </submittedName>
</protein>
<gene>
    <name evidence="4" type="ordered locus">Oter_0737</name>
</gene>
<dbReference type="CDD" id="cd05300">
    <property type="entry name" value="2-Hacid_dh_1"/>
    <property type="match status" value="1"/>
</dbReference>
<dbReference type="OrthoDB" id="9805416at2"/>
<reference evidence="4 5" key="1">
    <citation type="journal article" date="2011" name="J. Bacteriol.">
        <title>Genome sequence of the verrucomicrobium Opitutus terrae PB90-1, an abundant inhabitant of rice paddy soil ecosystems.</title>
        <authorList>
            <person name="van Passel M.W."/>
            <person name="Kant R."/>
            <person name="Palva A."/>
            <person name="Copeland A."/>
            <person name="Lucas S."/>
            <person name="Lapidus A."/>
            <person name="Glavina del Rio T."/>
            <person name="Pitluck S."/>
            <person name="Goltsman E."/>
            <person name="Clum A."/>
            <person name="Sun H."/>
            <person name="Schmutz J."/>
            <person name="Larimer F.W."/>
            <person name="Land M.L."/>
            <person name="Hauser L."/>
            <person name="Kyrpides N."/>
            <person name="Mikhailova N."/>
            <person name="Richardson P.P."/>
            <person name="Janssen P.H."/>
            <person name="de Vos W.M."/>
            <person name="Smidt H."/>
        </authorList>
    </citation>
    <scope>NUCLEOTIDE SEQUENCE [LARGE SCALE GENOMIC DNA]</scope>
    <source>
        <strain evidence="5">DSM 11246 / JCM 15787 / PB90-1</strain>
    </source>
</reference>
<dbReference type="GO" id="GO:0051287">
    <property type="term" value="F:NAD binding"/>
    <property type="evidence" value="ECO:0007669"/>
    <property type="project" value="InterPro"/>
</dbReference>
<dbReference type="HOGENOM" id="CLU_019796_1_0_0"/>
<organism evidence="4 5">
    <name type="scientific">Opitutus terrae (strain DSM 11246 / JCM 15787 / PB90-1)</name>
    <dbReference type="NCBI Taxonomy" id="452637"/>
    <lineage>
        <taxon>Bacteria</taxon>
        <taxon>Pseudomonadati</taxon>
        <taxon>Verrucomicrobiota</taxon>
        <taxon>Opitutia</taxon>
        <taxon>Opitutales</taxon>
        <taxon>Opitutaceae</taxon>
        <taxon>Opitutus</taxon>
    </lineage>
</organism>
<evidence type="ECO:0000313" key="5">
    <source>
        <dbReference type="Proteomes" id="UP000007013"/>
    </source>
</evidence>
<evidence type="ECO:0000256" key="2">
    <source>
        <dbReference type="ARBA" id="ARBA00023027"/>
    </source>
</evidence>
<dbReference type="STRING" id="452637.Oter_0737"/>
<accession>B1ZUI3</accession>
<dbReference type="SUPFAM" id="SSF52283">
    <property type="entry name" value="Formate/glycerate dehydrogenase catalytic domain-like"/>
    <property type="match status" value="1"/>
</dbReference>
<keyword evidence="1" id="KW-0560">Oxidoreductase</keyword>
<dbReference type="eggNOG" id="COG0111">
    <property type="taxonomic scope" value="Bacteria"/>
</dbReference>
<evidence type="ECO:0000256" key="1">
    <source>
        <dbReference type="ARBA" id="ARBA00023002"/>
    </source>
</evidence>
<dbReference type="SUPFAM" id="SSF51735">
    <property type="entry name" value="NAD(P)-binding Rossmann-fold domains"/>
    <property type="match status" value="1"/>
</dbReference>
<keyword evidence="2" id="KW-0520">NAD</keyword>
<evidence type="ECO:0000259" key="3">
    <source>
        <dbReference type="Pfam" id="PF02826"/>
    </source>
</evidence>
<dbReference type="RefSeq" id="WP_012373564.1">
    <property type="nucleotide sequence ID" value="NC_010571.1"/>
</dbReference>
<dbReference type="Gene3D" id="3.40.50.720">
    <property type="entry name" value="NAD(P)-binding Rossmann-like Domain"/>
    <property type="match status" value="2"/>
</dbReference>
<keyword evidence="5" id="KW-1185">Reference proteome</keyword>
<feature type="domain" description="D-isomer specific 2-hydroxyacid dehydrogenase NAD-binding" evidence="3">
    <location>
        <begin position="114"/>
        <end position="291"/>
    </location>
</feature>
<dbReference type="InterPro" id="IPR036291">
    <property type="entry name" value="NAD(P)-bd_dom_sf"/>
</dbReference>
<dbReference type="Pfam" id="PF02826">
    <property type="entry name" value="2-Hacid_dh_C"/>
    <property type="match status" value="1"/>
</dbReference>